<accession>A0A6F8V7Q3</accession>
<evidence type="ECO:0000256" key="2">
    <source>
        <dbReference type="ARBA" id="ARBA00022857"/>
    </source>
</evidence>
<dbReference type="RefSeq" id="WP_173058620.1">
    <property type="nucleotide sequence ID" value="NZ_AP022853.1"/>
</dbReference>
<keyword evidence="4" id="KW-0963">Cytoplasm</keyword>
<dbReference type="InterPro" id="IPR036291">
    <property type="entry name" value="NAD(P)-bd_dom_sf"/>
</dbReference>
<dbReference type="UniPathway" id="UPA00098">
    <property type="reaction ID" value="UER00361"/>
</dbReference>
<dbReference type="NCBIfam" id="TIGR00112">
    <property type="entry name" value="proC"/>
    <property type="match status" value="1"/>
</dbReference>
<dbReference type="FunFam" id="1.10.3730.10:FF:000001">
    <property type="entry name" value="Pyrroline-5-carboxylate reductase"/>
    <property type="match status" value="1"/>
</dbReference>
<dbReference type="HAMAP" id="MF_01925">
    <property type="entry name" value="P5C_reductase"/>
    <property type="match status" value="1"/>
</dbReference>
<dbReference type="InterPro" id="IPR000304">
    <property type="entry name" value="Pyrroline-COOH_reductase"/>
</dbReference>
<dbReference type="PROSITE" id="PS00521">
    <property type="entry name" value="P5CR"/>
    <property type="match status" value="1"/>
</dbReference>
<dbReference type="EC" id="1.5.1.2" evidence="4 5"/>
<dbReference type="PANTHER" id="PTHR11645">
    <property type="entry name" value="PYRROLINE-5-CARBOXYLATE REDUCTASE"/>
    <property type="match status" value="1"/>
</dbReference>
<evidence type="ECO:0000256" key="1">
    <source>
        <dbReference type="ARBA" id="ARBA00005525"/>
    </source>
</evidence>
<dbReference type="GO" id="GO:0005737">
    <property type="term" value="C:cytoplasm"/>
    <property type="evidence" value="ECO:0007669"/>
    <property type="project" value="UniProtKB-SubCell"/>
</dbReference>
<dbReference type="InterPro" id="IPR008927">
    <property type="entry name" value="6-PGluconate_DH-like_C_sf"/>
</dbReference>
<evidence type="ECO:0000256" key="4">
    <source>
        <dbReference type="HAMAP-Rule" id="MF_01925"/>
    </source>
</evidence>
<comment type="catalytic activity">
    <reaction evidence="4 7">
        <text>L-proline + NADP(+) = (S)-1-pyrroline-5-carboxylate + NADPH + 2 H(+)</text>
        <dbReference type="Rhea" id="RHEA:14109"/>
        <dbReference type="ChEBI" id="CHEBI:15378"/>
        <dbReference type="ChEBI" id="CHEBI:17388"/>
        <dbReference type="ChEBI" id="CHEBI:57783"/>
        <dbReference type="ChEBI" id="CHEBI:58349"/>
        <dbReference type="ChEBI" id="CHEBI:60039"/>
        <dbReference type="EC" id="1.5.1.2"/>
    </reaction>
</comment>
<gene>
    <name evidence="4 10" type="primary">proC</name>
    <name evidence="10" type="ORF">SKTS_00370</name>
</gene>
<keyword evidence="2 4" id="KW-0521">NADP</keyword>
<dbReference type="KEGG" id="slac:SKTS_00370"/>
<dbReference type="GO" id="GO:0004735">
    <property type="term" value="F:pyrroline-5-carboxylate reductase activity"/>
    <property type="evidence" value="ECO:0007669"/>
    <property type="project" value="UniProtKB-UniRule"/>
</dbReference>
<dbReference type="EMBL" id="AP022853">
    <property type="protein sequence ID" value="BCB25151.1"/>
    <property type="molecule type" value="Genomic_DNA"/>
</dbReference>
<feature type="binding site" evidence="6">
    <location>
        <begin position="67"/>
        <end position="70"/>
    </location>
    <ligand>
        <name>NADP(+)</name>
        <dbReference type="ChEBI" id="CHEBI:58349"/>
    </ligand>
</feature>
<dbReference type="InterPro" id="IPR053790">
    <property type="entry name" value="P5CR-like_CS"/>
</dbReference>
<dbReference type="GO" id="GO:0055129">
    <property type="term" value="P:L-proline biosynthetic process"/>
    <property type="evidence" value="ECO:0007669"/>
    <property type="project" value="UniProtKB-UniRule"/>
</dbReference>
<evidence type="ECO:0000256" key="7">
    <source>
        <dbReference type="RuleBase" id="RU003903"/>
    </source>
</evidence>
<dbReference type="SUPFAM" id="SSF48179">
    <property type="entry name" value="6-phosphogluconate dehydrogenase C-terminal domain-like"/>
    <property type="match status" value="1"/>
</dbReference>
<evidence type="ECO:0000256" key="3">
    <source>
        <dbReference type="ARBA" id="ARBA00023002"/>
    </source>
</evidence>
<keyword evidence="3 4" id="KW-0560">Oxidoreductase</keyword>
<organism evidence="10 11">
    <name type="scientific">Sulfurimicrobium lacus</name>
    <dbReference type="NCBI Taxonomy" id="2715678"/>
    <lineage>
        <taxon>Bacteria</taxon>
        <taxon>Pseudomonadati</taxon>
        <taxon>Pseudomonadota</taxon>
        <taxon>Betaproteobacteria</taxon>
        <taxon>Nitrosomonadales</taxon>
        <taxon>Sulfuricellaceae</taxon>
        <taxon>Sulfurimicrobium</taxon>
    </lineage>
</organism>
<dbReference type="InterPro" id="IPR028939">
    <property type="entry name" value="P5C_Rdtase_cat_N"/>
</dbReference>
<dbReference type="Pfam" id="PF14748">
    <property type="entry name" value="P5CR_dimer"/>
    <property type="match status" value="1"/>
</dbReference>
<evidence type="ECO:0000256" key="6">
    <source>
        <dbReference type="PIRSR" id="PIRSR000193-1"/>
    </source>
</evidence>
<comment type="function">
    <text evidence="4">Catalyzes the reduction of 1-pyrroline-5-carboxylate (PCA) to L-proline.</text>
</comment>
<comment type="similarity">
    <text evidence="1 4 7">Belongs to the pyrroline-5-carboxylate reductase family.</text>
</comment>
<proteinExistence type="inferred from homology"/>
<evidence type="ECO:0000256" key="5">
    <source>
        <dbReference type="NCBIfam" id="TIGR00112"/>
    </source>
</evidence>
<dbReference type="AlphaFoldDB" id="A0A6F8V7Q3"/>
<reference evidence="11" key="1">
    <citation type="submission" date="2020-03" db="EMBL/GenBank/DDBJ databases">
        <title>Complete genome sequence of sulfur-oxidizing bacterium skT11.</title>
        <authorList>
            <person name="Kanda M."/>
            <person name="Kojima H."/>
            <person name="Fukui M."/>
        </authorList>
    </citation>
    <scope>NUCLEOTIDE SEQUENCE [LARGE SCALE GENOMIC DNA]</scope>
    <source>
        <strain evidence="11">skT11</strain>
    </source>
</reference>
<sequence length="270" mass="28197">MNITFIGGGNMASALIGGLIKQGFKGASICVVDISPENLQSLHARYQVQTFAELGSASAASDVIVLAVKPQQLHGVAATLAPLLQQQLVISIAAGVRANDLSRWLGGYRQLVRTMPNTPAMVSSGMTGLYALPEVTTAQREQAATVLQAVGSTLWLEEESQMDAVTAVSGSGPAYVFYFMEAMQAAATELGFSPQQARTLTLETFLGAARLAAQSDEDAATLRARVTSKGGTTERALGTMEDAGIKASIVQAIHAAAVRSRELGDALGKE</sequence>
<evidence type="ECO:0000259" key="9">
    <source>
        <dbReference type="Pfam" id="PF14748"/>
    </source>
</evidence>
<feature type="domain" description="Pyrroline-5-carboxylate reductase catalytic N-terminal" evidence="8">
    <location>
        <begin position="3"/>
        <end position="95"/>
    </location>
</feature>
<dbReference type="Gene3D" id="3.40.50.720">
    <property type="entry name" value="NAD(P)-binding Rossmann-like Domain"/>
    <property type="match status" value="1"/>
</dbReference>
<evidence type="ECO:0000259" key="8">
    <source>
        <dbReference type="Pfam" id="PF03807"/>
    </source>
</evidence>
<keyword evidence="4 7" id="KW-0641">Proline biosynthesis</keyword>
<comment type="pathway">
    <text evidence="4 7">Amino-acid biosynthesis; L-proline biosynthesis; L-proline from L-glutamate 5-semialdehyde: step 1/1.</text>
</comment>
<feature type="binding site" evidence="6">
    <location>
        <begin position="6"/>
        <end position="11"/>
    </location>
    <ligand>
        <name>NADP(+)</name>
        <dbReference type="ChEBI" id="CHEBI:58349"/>
    </ligand>
</feature>
<dbReference type="PANTHER" id="PTHR11645:SF0">
    <property type="entry name" value="PYRROLINE-5-CARBOXYLATE REDUCTASE 3"/>
    <property type="match status" value="1"/>
</dbReference>
<dbReference type="Gene3D" id="1.10.3730.10">
    <property type="entry name" value="ProC C-terminal domain-like"/>
    <property type="match status" value="1"/>
</dbReference>
<comment type="subcellular location">
    <subcellularLocation>
        <location evidence="4">Cytoplasm</location>
    </subcellularLocation>
</comment>
<name>A0A6F8V7Q3_9PROT</name>
<evidence type="ECO:0000313" key="10">
    <source>
        <dbReference type="EMBL" id="BCB25151.1"/>
    </source>
</evidence>
<evidence type="ECO:0000313" key="11">
    <source>
        <dbReference type="Proteomes" id="UP000502260"/>
    </source>
</evidence>
<dbReference type="PIRSF" id="PIRSF000193">
    <property type="entry name" value="Pyrrol-5-carb_rd"/>
    <property type="match status" value="1"/>
</dbReference>
<protein>
    <recommendedName>
        <fullName evidence="4 5">Pyrroline-5-carboxylate reductase</fullName>
        <shortName evidence="4">P5C reductase</shortName>
        <shortName evidence="4">P5CR</shortName>
        <ecNumber evidence="4 5">1.5.1.2</ecNumber>
    </recommendedName>
    <alternativeName>
        <fullName evidence="4">PCA reductase</fullName>
    </alternativeName>
</protein>
<comment type="catalytic activity">
    <reaction evidence="4">
        <text>L-proline + NAD(+) = (S)-1-pyrroline-5-carboxylate + NADH + 2 H(+)</text>
        <dbReference type="Rhea" id="RHEA:14105"/>
        <dbReference type="ChEBI" id="CHEBI:15378"/>
        <dbReference type="ChEBI" id="CHEBI:17388"/>
        <dbReference type="ChEBI" id="CHEBI:57540"/>
        <dbReference type="ChEBI" id="CHEBI:57945"/>
        <dbReference type="ChEBI" id="CHEBI:60039"/>
        <dbReference type="EC" id="1.5.1.2"/>
    </reaction>
</comment>
<keyword evidence="11" id="KW-1185">Reference proteome</keyword>
<dbReference type="Proteomes" id="UP000502260">
    <property type="component" value="Chromosome"/>
</dbReference>
<dbReference type="InterPro" id="IPR029036">
    <property type="entry name" value="P5CR_dimer"/>
</dbReference>
<dbReference type="SUPFAM" id="SSF51735">
    <property type="entry name" value="NAD(P)-binding Rossmann-fold domains"/>
    <property type="match status" value="1"/>
</dbReference>
<feature type="domain" description="Pyrroline-5-carboxylate reductase dimerisation" evidence="9">
    <location>
        <begin position="159"/>
        <end position="263"/>
    </location>
</feature>
<keyword evidence="4 7" id="KW-0028">Amino-acid biosynthesis</keyword>
<dbReference type="Pfam" id="PF03807">
    <property type="entry name" value="F420_oxidored"/>
    <property type="match status" value="1"/>
</dbReference>